<comment type="caution">
    <text evidence="9">The sequence shown here is derived from an EMBL/GenBank/DDBJ whole genome shotgun (WGS) entry which is preliminary data.</text>
</comment>
<keyword evidence="3" id="KW-0547">Nucleotide-binding</keyword>
<dbReference type="NCBIfam" id="TIGR00379">
    <property type="entry name" value="cobB"/>
    <property type="match status" value="1"/>
</dbReference>
<dbReference type="InterPro" id="IPR004484">
    <property type="entry name" value="CbiA/CobB_synth"/>
</dbReference>
<dbReference type="Gene3D" id="3.40.50.300">
    <property type="entry name" value="P-loop containing nucleotide triphosphate hydrolases"/>
    <property type="match status" value="2"/>
</dbReference>
<evidence type="ECO:0000259" key="7">
    <source>
        <dbReference type="Pfam" id="PF01656"/>
    </source>
</evidence>
<organism evidence="9 11">
    <name type="scientific">Megasphaera lornae</name>
    <dbReference type="NCBI Taxonomy" id="1000568"/>
    <lineage>
        <taxon>Bacteria</taxon>
        <taxon>Bacillati</taxon>
        <taxon>Bacillota</taxon>
        <taxon>Negativicutes</taxon>
        <taxon>Veillonellales</taxon>
        <taxon>Veillonellaceae</taxon>
        <taxon>Megasphaera</taxon>
    </lineage>
</organism>
<protein>
    <submittedName>
        <fullName evidence="9">Cobyrinic acid a,c-diamide synthase</fullName>
        <ecNumber evidence="9">6.3.1.-</ecNumber>
    </submittedName>
</protein>
<dbReference type="GO" id="GO:0042242">
    <property type="term" value="F:cobyrinic acid a,c-diamide synthase activity"/>
    <property type="evidence" value="ECO:0007669"/>
    <property type="project" value="InterPro"/>
</dbReference>
<dbReference type="Pfam" id="PF07685">
    <property type="entry name" value="GATase_3"/>
    <property type="match status" value="1"/>
</dbReference>
<dbReference type="OrthoDB" id="9764035at2"/>
<dbReference type="eggNOG" id="COG1797">
    <property type="taxonomic scope" value="Bacteria"/>
</dbReference>
<dbReference type="EMBL" id="ADGP01000003">
    <property type="protein sequence ID" value="EFD94801.1"/>
    <property type="molecule type" value="Genomic_DNA"/>
</dbReference>
<dbReference type="EMBL" id="AFIJ01000018">
    <property type="protein sequence ID" value="EGL41044.1"/>
    <property type="molecule type" value="Genomic_DNA"/>
</dbReference>
<evidence type="ECO:0000313" key="12">
    <source>
        <dbReference type="Proteomes" id="UP000004018"/>
    </source>
</evidence>
<sequence length="461" mass="51066">MKTCNIPRLLVAGTHSGCGKTTVFCALAAGFKQRGKKVVAYKSGPDYIDPMFHERVLTTPSRNLDLFLFGRRQLGKQRASYLFTRHSRGAQLALCEGAMGYFDGVAATAEAGAFAVSEALSFPTVLVVDGTHASLSLGAVIRGFSQLDTAGCLKGFIVNKCKPSVYSYFKETWEHMSGVKALGFLPAIPECVLAERHLGLLTAGEVQDLQKKIAVLQNTAQQTMDWQALEEIAHNTLPVYAEDLRMPPLSSVRLAIAKDRAFCFYYADNLQLLQDLGAELYFFSPLTDTQLPPCDGIYLGGGYPELYAKELAANYPLKTALHTAIQQGTPCFAECGGFLYLLTAWHTGNNVYTWSNVLSGTATLQSHPVRFGYSLLKMCHANVWGEQGTIWPMHEFHYSDSTNNGKDCLAEKVGKSRQWRCQHATETLFAGYAHFHFWGNPQGAMKFIRTCARYRQQKEEL</sequence>
<dbReference type="PROSITE" id="PS51274">
    <property type="entry name" value="GATASE_COBBQ"/>
    <property type="match status" value="1"/>
</dbReference>
<dbReference type="InterPro" id="IPR002586">
    <property type="entry name" value="CobQ/CobB/MinD/ParA_Nub-bd_dom"/>
</dbReference>
<dbReference type="NCBIfam" id="NF002204">
    <property type="entry name" value="PRK01077.1"/>
    <property type="match status" value="1"/>
</dbReference>
<name>D3LSL4_9FIRM</name>
<keyword evidence="12" id="KW-1185">Reference proteome</keyword>
<dbReference type="RefSeq" id="WP_007390857.1">
    <property type="nucleotide sequence ID" value="NZ_ADGP01000003.1"/>
</dbReference>
<reference evidence="9" key="2">
    <citation type="submission" date="2009-12" db="EMBL/GenBank/DDBJ databases">
        <authorList>
            <person name="Madupu R."/>
            <person name="Durkin A.S."/>
            <person name="Torralba M."/>
            <person name="Methe B."/>
            <person name="Sutton G.G."/>
            <person name="Strausberg R.L."/>
            <person name="Nelson K.E."/>
        </authorList>
    </citation>
    <scope>NUCLEOTIDE SEQUENCE</scope>
    <source>
        <strain evidence="9">28L</strain>
    </source>
</reference>
<dbReference type="Proteomes" id="UP000004018">
    <property type="component" value="Unassembled WGS sequence"/>
</dbReference>
<keyword evidence="6" id="KW-0315">Glutamine amidotransferase</keyword>
<dbReference type="GO" id="GO:0005524">
    <property type="term" value="F:ATP binding"/>
    <property type="evidence" value="ECO:0007669"/>
    <property type="project" value="UniProtKB-KW"/>
</dbReference>
<evidence type="ECO:0000256" key="6">
    <source>
        <dbReference type="ARBA" id="ARBA00022962"/>
    </source>
</evidence>
<reference evidence="11" key="1">
    <citation type="submission" date="2009-12" db="EMBL/GenBank/DDBJ databases">
        <title>Sequence of Clostridiales genomosp. BVAB3 str. UPII9-5.</title>
        <authorList>
            <person name="Madupu R."/>
            <person name="Durkin A.S."/>
            <person name="Torralba M."/>
            <person name="Methe B."/>
            <person name="Sutton G.G."/>
            <person name="Strausberg R.L."/>
            <person name="Nelson K.E."/>
        </authorList>
    </citation>
    <scope>NUCLEOTIDE SEQUENCE [LARGE SCALE GENOMIC DNA]</scope>
    <source>
        <strain evidence="11">28L</strain>
    </source>
</reference>
<gene>
    <name evidence="9" type="primary">cobB</name>
    <name evidence="9" type="ORF">HMPREF0889_0953</name>
    <name evidence="10" type="ORF">HMPREF1039_1340</name>
</gene>
<evidence type="ECO:0000256" key="5">
    <source>
        <dbReference type="ARBA" id="ARBA00022842"/>
    </source>
</evidence>
<feature type="domain" description="CobQ/CobB/MinD/ParA nucleotide binding" evidence="7">
    <location>
        <begin position="10"/>
        <end position="189"/>
    </location>
</feature>
<keyword evidence="5" id="KW-0460">Magnesium</keyword>
<keyword evidence="2 9" id="KW-0436">Ligase</keyword>
<evidence type="ECO:0000256" key="4">
    <source>
        <dbReference type="ARBA" id="ARBA00022840"/>
    </source>
</evidence>
<dbReference type="PANTHER" id="PTHR43873:SF1">
    <property type="entry name" value="COBYRINATE A,C-DIAMIDE SYNTHASE"/>
    <property type="match status" value="1"/>
</dbReference>
<evidence type="ECO:0000256" key="2">
    <source>
        <dbReference type="ARBA" id="ARBA00022598"/>
    </source>
</evidence>
<proteinExistence type="predicted"/>
<dbReference type="Gene3D" id="3.40.50.880">
    <property type="match status" value="1"/>
</dbReference>
<accession>D3LSL4</accession>
<dbReference type="InterPro" id="IPR011698">
    <property type="entry name" value="GATase_3"/>
</dbReference>
<evidence type="ECO:0000259" key="8">
    <source>
        <dbReference type="Pfam" id="PF07685"/>
    </source>
</evidence>
<dbReference type="InterPro" id="IPR029062">
    <property type="entry name" value="Class_I_gatase-like"/>
</dbReference>
<dbReference type="SUPFAM" id="SSF52540">
    <property type="entry name" value="P-loop containing nucleoside triphosphate hydrolases"/>
    <property type="match status" value="1"/>
</dbReference>
<dbReference type="InterPro" id="IPR027417">
    <property type="entry name" value="P-loop_NTPase"/>
</dbReference>
<dbReference type="PANTHER" id="PTHR43873">
    <property type="entry name" value="COBYRINATE A,C-DIAMIDE SYNTHASE"/>
    <property type="match status" value="1"/>
</dbReference>
<feature type="domain" description="CobB/CobQ-like glutamine amidotransferase" evidence="8">
    <location>
        <begin position="254"/>
        <end position="440"/>
    </location>
</feature>
<evidence type="ECO:0000313" key="10">
    <source>
        <dbReference type="EMBL" id="EGL41044.1"/>
    </source>
</evidence>
<dbReference type="EC" id="6.3.1.-" evidence="9"/>
<evidence type="ECO:0000256" key="1">
    <source>
        <dbReference type="ARBA" id="ARBA00001946"/>
    </source>
</evidence>
<dbReference type="AlphaFoldDB" id="D3LSL4"/>
<dbReference type="Proteomes" id="UP000003242">
    <property type="component" value="Unassembled WGS sequence"/>
</dbReference>
<evidence type="ECO:0000313" key="9">
    <source>
        <dbReference type="EMBL" id="EFD94801.1"/>
    </source>
</evidence>
<evidence type="ECO:0000313" key="11">
    <source>
        <dbReference type="Proteomes" id="UP000003242"/>
    </source>
</evidence>
<keyword evidence="4" id="KW-0067">ATP-binding</keyword>
<reference evidence="10 12" key="3">
    <citation type="submission" date="2011-04" db="EMBL/GenBank/DDBJ databases">
        <authorList>
            <person name="Harkins D.M."/>
            <person name="Madupu R."/>
            <person name="Durkin A.S."/>
            <person name="Torralba M."/>
            <person name="Methe B."/>
            <person name="Sutton G.G."/>
            <person name="Nelson K.E."/>
        </authorList>
    </citation>
    <scope>NUCLEOTIDE SEQUENCE [LARGE SCALE GENOMIC DNA]</scope>
    <source>
        <strain evidence="10 12">UPII 199-6</strain>
    </source>
</reference>
<dbReference type="Pfam" id="PF01656">
    <property type="entry name" value="CbiA"/>
    <property type="match status" value="1"/>
</dbReference>
<comment type="cofactor">
    <cofactor evidence="1">
        <name>Mg(2+)</name>
        <dbReference type="ChEBI" id="CHEBI:18420"/>
    </cofactor>
</comment>
<dbReference type="STRING" id="699218.HMPREF0889_0953"/>
<evidence type="ECO:0000256" key="3">
    <source>
        <dbReference type="ARBA" id="ARBA00022741"/>
    </source>
</evidence>
<dbReference type="SUPFAM" id="SSF52317">
    <property type="entry name" value="Class I glutamine amidotransferase-like"/>
    <property type="match status" value="1"/>
</dbReference>